<protein>
    <recommendedName>
        <fullName evidence="4 8">Signal peptidase I</fullName>
        <ecNumber evidence="4 8">3.4.21.89</ecNumber>
    </recommendedName>
</protein>
<keyword evidence="6 8" id="KW-0378">Hydrolase</keyword>
<dbReference type="AlphaFoldDB" id="A0A7W7GMX2"/>
<evidence type="ECO:0000256" key="1">
    <source>
        <dbReference type="ARBA" id="ARBA00000677"/>
    </source>
</evidence>
<dbReference type="NCBIfam" id="TIGR02227">
    <property type="entry name" value="sigpep_I_bact"/>
    <property type="match status" value="1"/>
</dbReference>
<comment type="subcellular location">
    <subcellularLocation>
        <location evidence="2">Cell membrane</location>
        <topology evidence="2">Single-pass type II membrane protein</topology>
    </subcellularLocation>
    <subcellularLocation>
        <location evidence="8">Membrane</location>
        <topology evidence="8">Single-pass type II membrane protein</topology>
    </subcellularLocation>
</comment>
<dbReference type="SUPFAM" id="SSF51306">
    <property type="entry name" value="LexA/Signal peptidase"/>
    <property type="match status" value="1"/>
</dbReference>
<evidence type="ECO:0000256" key="2">
    <source>
        <dbReference type="ARBA" id="ARBA00004401"/>
    </source>
</evidence>
<dbReference type="InterPro" id="IPR019758">
    <property type="entry name" value="Pept_S26A_signal_pept_1_CS"/>
</dbReference>
<organism evidence="10 11">
    <name type="scientific">Micrococcus cohnii</name>
    <dbReference type="NCBI Taxonomy" id="993416"/>
    <lineage>
        <taxon>Bacteria</taxon>
        <taxon>Bacillati</taxon>
        <taxon>Actinomycetota</taxon>
        <taxon>Actinomycetes</taxon>
        <taxon>Micrococcales</taxon>
        <taxon>Micrococcaceae</taxon>
        <taxon>Micrococcus</taxon>
    </lineage>
</organism>
<keyword evidence="11" id="KW-1185">Reference proteome</keyword>
<dbReference type="GO" id="GO:0006465">
    <property type="term" value="P:signal peptide processing"/>
    <property type="evidence" value="ECO:0007669"/>
    <property type="project" value="InterPro"/>
</dbReference>
<dbReference type="PRINTS" id="PR00727">
    <property type="entry name" value="LEADERPTASE"/>
</dbReference>
<reference evidence="10 11" key="1">
    <citation type="submission" date="2020-08" db="EMBL/GenBank/DDBJ databases">
        <title>Sequencing the genomes of 1000 actinobacteria strains.</title>
        <authorList>
            <person name="Klenk H.-P."/>
        </authorList>
    </citation>
    <scope>NUCLEOTIDE SEQUENCE [LARGE SCALE GENOMIC DNA]</scope>
    <source>
        <strain evidence="10 11">DSM 23974</strain>
    </source>
</reference>
<gene>
    <name evidence="10" type="ORF">HDA30_000550</name>
</gene>
<sequence>MSAAAARPRLRAVGLVMLAVLVAALVLKACVVRTFVIPSASMEPTLRAGDRVAVSLITDEVRRGDVIVFEDTKGWLPAPPPRSAMMNAVRFLGLAPATGDEHLAKRVVGLPGDTVSHRPGEPWLRVNGVPLSEPYLHADAPAADRAFEVQVPPGRLWVLGDHRTRSVDSRHHRGGPGDGFISLDDVVGPVEARVWPIDRWALVDGDGTGTETERAQ</sequence>
<dbReference type="GO" id="GO:0009003">
    <property type="term" value="F:signal peptidase activity"/>
    <property type="evidence" value="ECO:0007669"/>
    <property type="project" value="UniProtKB-EC"/>
</dbReference>
<dbReference type="RefSeq" id="WP_343059284.1">
    <property type="nucleotide sequence ID" value="NZ_JACHNA010000001.1"/>
</dbReference>
<dbReference type="InterPro" id="IPR019533">
    <property type="entry name" value="Peptidase_S26"/>
</dbReference>
<evidence type="ECO:0000313" key="10">
    <source>
        <dbReference type="EMBL" id="MBB4735042.1"/>
    </source>
</evidence>
<name>A0A7W7GMX2_9MICC</name>
<dbReference type="Proteomes" id="UP000540191">
    <property type="component" value="Unassembled WGS sequence"/>
</dbReference>
<dbReference type="PANTHER" id="PTHR43390">
    <property type="entry name" value="SIGNAL PEPTIDASE I"/>
    <property type="match status" value="1"/>
</dbReference>
<dbReference type="Pfam" id="PF10502">
    <property type="entry name" value="Peptidase_S26"/>
    <property type="match status" value="1"/>
</dbReference>
<dbReference type="InterPro" id="IPR019756">
    <property type="entry name" value="Pept_S26A_signal_pept_1_Ser-AS"/>
</dbReference>
<accession>A0A7W7GMX2</accession>
<evidence type="ECO:0000256" key="5">
    <source>
        <dbReference type="ARBA" id="ARBA00022670"/>
    </source>
</evidence>
<evidence type="ECO:0000256" key="4">
    <source>
        <dbReference type="ARBA" id="ARBA00013208"/>
    </source>
</evidence>
<comment type="similarity">
    <text evidence="3 8">Belongs to the peptidase S26 family.</text>
</comment>
<keyword evidence="5 8" id="KW-0645">Protease</keyword>
<evidence type="ECO:0000256" key="7">
    <source>
        <dbReference type="PIRSR" id="PIRSR600223-1"/>
    </source>
</evidence>
<evidence type="ECO:0000256" key="3">
    <source>
        <dbReference type="ARBA" id="ARBA00009370"/>
    </source>
</evidence>
<dbReference type="PANTHER" id="PTHR43390:SF1">
    <property type="entry name" value="CHLOROPLAST PROCESSING PEPTIDASE"/>
    <property type="match status" value="1"/>
</dbReference>
<dbReference type="EMBL" id="JACHNA010000001">
    <property type="protein sequence ID" value="MBB4735042.1"/>
    <property type="molecule type" value="Genomic_DNA"/>
</dbReference>
<dbReference type="InterPro" id="IPR000223">
    <property type="entry name" value="Pept_S26A_signal_pept_1"/>
</dbReference>
<proteinExistence type="inferred from homology"/>
<dbReference type="GO" id="GO:0004252">
    <property type="term" value="F:serine-type endopeptidase activity"/>
    <property type="evidence" value="ECO:0007669"/>
    <property type="project" value="InterPro"/>
</dbReference>
<dbReference type="CDD" id="cd06530">
    <property type="entry name" value="S26_SPase_I"/>
    <property type="match status" value="1"/>
</dbReference>
<evidence type="ECO:0000256" key="6">
    <source>
        <dbReference type="ARBA" id="ARBA00022801"/>
    </source>
</evidence>
<dbReference type="InterPro" id="IPR036286">
    <property type="entry name" value="LexA/Signal_pep-like_sf"/>
</dbReference>
<comment type="caution">
    <text evidence="10">The sequence shown here is derived from an EMBL/GenBank/DDBJ whole genome shotgun (WGS) entry which is preliminary data.</text>
</comment>
<evidence type="ECO:0000313" key="11">
    <source>
        <dbReference type="Proteomes" id="UP000540191"/>
    </source>
</evidence>
<feature type="active site" evidence="7">
    <location>
        <position position="105"/>
    </location>
</feature>
<feature type="domain" description="Peptidase S26" evidence="9">
    <location>
        <begin position="13"/>
        <end position="195"/>
    </location>
</feature>
<comment type="catalytic activity">
    <reaction evidence="1 8">
        <text>Cleavage of hydrophobic, N-terminal signal or leader sequences from secreted and periplasmic proteins.</text>
        <dbReference type="EC" id="3.4.21.89"/>
    </reaction>
</comment>
<dbReference type="GO" id="GO:0005886">
    <property type="term" value="C:plasma membrane"/>
    <property type="evidence" value="ECO:0007669"/>
    <property type="project" value="UniProtKB-SubCell"/>
</dbReference>
<dbReference type="Gene3D" id="2.10.109.10">
    <property type="entry name" value="Umud Fragment, subunit A"/>
    <property type="match status" value="1"/>
</dbReference>
<feature type="active site" evidence="7">
    <location>
        <position position="41"/>
    </location>
</feature>
<dbReference type="EC" id="3.4.21.89" evidence="4 8"/>
<evidence type="ECO:0000256" key="8">
    <source>
        <dbReference type="RuleBase" id="RU362042"/>
    </source>
</evidence>
<dbReference type="PROSITE" id="PS00501">
    <property type="entry name" value="SPASE_I_1"/>
    <property type="match status" value="1"/>
</dbReference>
<evidence type="ECO:0000259" key="9">
    <source>
        <dbReference type="Pfam" id="PF10502"/>
    </source>
</evidence>
<dbReference type="PROSITE" id="PS00761">
    <property type="entry name" value="SPASE_I_3"/>
    <property type="match status" value="1"/>
</dbReference>